<name>A0A1H7IVT6_9PROT</name>
<proteinExistence type="predicted"/>
<sequence>MICSIALSFCSITDRKRFGKKCSNTFQPSGHSFGLTLRKSLKTTSPPDLSSKPTKPKPLNRFLVRPAQVSLFDSYGSAEGLWSVALFILNPAIMAAEMKMIRRWLPLTLLAIFTMIGIFALSGMARNIAQKRTVFGDPLCKMVWKKTHQAGHDPSPLRIRRTGRAS</sequence>
<evidence type="ECO:0000256" key="2">
    <source>
        <dbReference type="SAM" id="Phobius"/>
    </source>
</evidence>
<feature type="region of interest" description="Disordered" evidence="1">
    <location>
        <begin position="147"/>
        <end position="166"/>
    </location>
</feature>
<keyword evidence="2" id="KW-1133">Transmembrane helix</keyword>
<dbReference type="Proteomes" id="UP000198620">
    <property type="component" value="Unassembled WGS sequence"/>
</dbReference>
<dbReference type="EMBL" id="FOBH01000002">
    <property type="protein sequence ID" value="SEK65797.1"/>
    <property type="molecule type" value="Genomic_DNA"/>
</dbReference>
<keyword evidence="4" id="KW-1185">Reference proteome</keyword>
<keyword evidence="2" id="KW-0472">Membrane</keyword>
<dbReference type="AlphaFoldDB" id="A0A1H7IVT6"/>
<gene>
    <name evidence="3" type="ORF">SAMN05216387_102295</name>
</gene>
<accession>A0A1H7IVT6</accession>
<evidence type="ECO:0000256" key="1">
    <source>
        <dbReference type="SAM" id="MobiDB-lite"/>
    </source>
</evidence>
<reference evidence="3 4" key="1">
    <citation type="submission" date="2016-10" db="EMBL/GenBank/DDBJ databases">
        <authorList>
            <person name="de Groot N.N."/>
        </authorList>
    </citation>
    <scope>NUCLEOTIDE SEQUENCE [LARGE SCALE GENOMIC DNA]</scope>
    <source>
        <strain evidence="3 4">Nv1</strain>
    </source>
</reference>
<evidence type="ECO:0000313" key="4">
    <source>
        <dbReference type="Proteomes" id="UP000198620"/>
    </source>
</evidence>
<keyword evidence="2" id="KW-0812">Transmembrane</keyword>
<feature type="transmembrane region" description="Helical" evidence="2">
    <location>
        <begin position="104"/>
        <end position="125"/>
    </location>
</feature>
<evidence type="ECO:0000313" key="3">
    <source>
        <dbReference type="EMBL" id="SEK65797.1"/>
    </source>
</evidence>
<protein>
    <submittedName>
        <fullName evidence="3">Uncharacterized protein</fullName>
    </submittedName>
</protein>
<organism evidence="3 4">
    <name type="scientific">Nitrosovibrio tenuis</name>
    <dbReference type="NCBI Taxonomy" id="1233"/>
    <lineage>
        <taxon>Bacteria</taxon>
        <taxon>Pseudomonadati</taxon>
        <taxon>Pseudomonadota</taxon>
        <taxon>Betaproteobacteria</taxon>
        <taxon>Nitrosomonadales</taxon>
        <taxon>Nitrosomonadaceae</taxon>
        <taxon>Nitrosovibrio</taxon>
    </lineage>
</organism>
<dbReference type="STRING" id="1233.SAMN05216387_102295"/>